<evidence type="ECO:0000256" key="5">
    <source>
        <dbReference type="ARBA" id="ARBA00022771"/>
    </source>
</evidence>
<dbReference type="Proteomes" id="UP000015104">
    <property type="component" value="Unassembled WGS sequence"/>
</dbReference>
<dbReference type="eggNOG" id="KOG1721">
    <property type="taxonomic scope" value="Eukaryota"/>
</dbReference>
<dbReference type="SUPFAM" id="SSF57667">
    <property type="entry name" value="beta-beta-alpha zinc fingers"/>
    <property type="match status" value="2"/>
</dbReference>
<evidence type="ECO:0000256" key="12">
    <source>
        <dbReference type="SAM" id="MobiDB-lite"/>
    </source>
</evidence>
<evidence type="ECO:0000256" key="4">
    <source>
        <dbReference type="ARBA" id="ARBA00022737"/>
    </source>
</evidence>
<dbReference type="AlphaFoldDB" id="T1K968"/>
<feature type="domain" description="C2H2-type" evidence="13">
    <location>
        <begin position="67"/>
        <end position="94"/>
    </location>
</feature>
<dbReference type="PROSITE" id="PS50157">
    <property type="entry name" value="ZINC_FINGER_C2H2_2"/>
    <property type="match status" value="3"/>
</dbReference>
<sequence>MRIQTGERAFRCQTCGKGFTLKGNLKTHVRSVHSDEKPYVCGICGRDFSLKGNMNTHMRTHSKDNHFPCPLCGKTFSLKGNLKAHIQRHNGIAPVRRNPPKKSSKSGNSNATVSSGNSSTHTANSNTNNNQVNRSLSIQYFNTEKSGNVDRKHFSSSSSGGPNQGVPINNSAAAISSILPMALTTPRTSLLHGSSNQHQSHQQPHVSGNGQHQGIQSMDFFWHTGVTSC</sequence>
<feature type="compositionally biased region" description="Polar residues" evidence="12">
    <location>
        <begin position="155"/>
        <end position="168"/>
    </location>
</feature>
<dbReference type="FunFam" id="3.30.160.60:FF:000075">
    <property type="entry name" value="Putative zinc finger protein 536"/>
    <property type="match status" value="1"/>
</dbReference>
<reference evidence="14" key="2">
    <citation type="submission" date="2015-06" db="UniProtKB">
        <authorList>
            <consortium name="EnsemblMetazoa"/>
        </authorList>
    </citation>
    <scope>IDENTIFICATION</scope>
</reference>
<dbReference type="FunFam" id="3.30.160.60:FF:001289">
    <property type="entry name" value="Zinc finger protein 574"/>
    <property type="match status" value="1"/>
</dbReference>
<evidence type="ECO:0000256" key="11">
    <source>
        <dbReference type="PROSITE-ProRule" id="PRU00042"/>
    </source>
</evidence>
<comment type="similarity">
    <text evidence="2">Belongs to the krueppel C2H2-type zinc-finger protein family.</text>
</comment>
<dbReference type="PANTHER" id="PTHR24394">
    <property type="entry name" value="ZINC FINGER PROTEIN"/>
    <property type="match status" value="1"/>
</dbReference>
<evidence type="ECO:0000256" key="7">
    <source>
        <dbReference type="ARBA" id="ARBA00023015"/>
    </source>
</evidence>
<evidence type="ECO:0000256" key="8">
    <source>
        <dbReference type="ARBA" id="ARBA00023125"/>
    </source>
</evidence>
<comment type="subcellular location">
    <subcellularLocation>
        <location evidence="1">Nucleus</location>
    </subcellularLocation>
</comment>
<feature type="compositionally biased region" description="Low complexity" evidence="12">
    <location>
        <begin position="105"/>
        <end position="133"/>
    </location>
</feature>
<dbReference type="OMA" id="CEARARI"/>
<dbReference type="GO" id="GO:0000981">
    <property type="term" value="F:DNA-binding transcription factor activity, RNA polymerase II-specific"/>
    <property type="evidence" value="ECO:0007669"/>
    <property type="project" value="TreeGrafter"/>
</dbReference>
<evidence type="ECO:0000256" key="2">
    <source>
        <dbReference type="ARBA" id="ARBA00006991"/>
    </source>
</evidence>
<keyword evidence="7" id="KW-0805">Transcription regulation</keyword>
<dbReference type="GO" id="GO:0003677">
    <property type="term" value="F:DNA binding"/>
    <property type="evidence" value="ECO:0007669"/>
    <property type="project" value="UniProtKB-KW"/>
</dbReference>
<feature type="compositionally biased region" description="Low complexity" evidence="12">
    <location>
        <begin position="192"/>
        <end position="207"/>
    </location>
</feature>
<dbReference type="EMBL" id="CAEY01001890">
    <property type="status" value="NOT_ANNOTATED_CDS"/>
    <property type="molecule type" value="Genomic_DNA"/>
</dbReference>
<protein>
    <recommendedName>
        <fullName evidence="13">C2H2-type domain-containing protein</fullName>
    </recommendedName>
</protein>
<reference evidence="15" key="1">
    <citation type="submission" date="2011-08" db="EMBL/GenBank/DDBJ databases">
        <authorList>
            <person name="Rombauts S."/>
        </authorList>
    </citation>
    <scope>NUCLEOTIDE SEQUENCE</scope>
    <source>
        <strain evidence="15">London</strain>
    </source>
</reference>
<evidence type="ECO:0000256" key="10">
    <source>
        <dbReference type="ARBA" id="ARBA00023242"/>
    </source>
</evidence>
<dbReference type="InterPro" id="IPR036236">
    <property type="entry name" value="Znf_C2H2_sf"/>
</dbReference>
<evidence type="ECO:0000313" key="15">
    <source>
        <dbReference type="Proteomes" id="UP000015104"/>
    </source>
</evidence>
<dbReference type="GO" id="GO:0005634">
    <property type="term" value="C:nucleus"/>
    <property type="evidence" value="ECO:0007669"/>
    <property type="project" value="UniProtKB-SubCell"/>
</dbReference>
<dbReference type="HOGENOM" id="CLU_1211150_0_0_1"/>
<evidence type="ECO:0000256" key="3">
    <source>
        <dbReference type="ARBA" id="ARBA00022723"/>
    </source>
</evidence>
<dbReference type="Pfam" id="PF00096">
    <property type="entry name" value="zf-C2H2"/>
    <property type="match status" value="3"/>
</dbReference>
<accession>T1K968</accession>
<feature type="region of interest" description="Disordered" evidence="12">
    <location>
        <begin position="89"/>
        <end position="133"/>
    </location>
</feature>
<keyword evidence="10" id="KW-0539">Nucleus</keyword>
<name>T1K968_TETUR</name>
<evidence type="ECO:0000256" key="9">
    <source>
        <dbReference type="ARBA" id="ARBA00023163"/>
    </source>
</evidence>
<dbReference type="KEGG" id="tut:107361604"/>
<gene>
    <name evidence="14" type="primary">107361604</name>
</gene>
<keyword evidence="8" id="KW-0238">DNA-binding</keyword>
<feature type="region of interest" description="Disordered" evidence="12">
    <location>
        <begin position="148"/>
        <end position="168"/>
    </location>
</feature>
<feature type="region of interest" description="Disordered" evidence="12">
    <location>
        <begin position="188"/>
        <end position="213"/>
    </location>
</feature>
<keyword evidence="9" id="KW-0804">Transcription</keyword>
<feature type="domain" description="C2H2-type" evidence="13">
    <location>
        <begin position="10"/>
        <end position="38"/>
    </location>
</feature>
<evidence type="ECO:0000313" key="14">
    <source>
        <dbReference type="EnsemblMetazoa" id="tetur07g03870.1"/>
    </source>
</evidence>
<evidence type="ECO:0000256" key="1">
    <source>
        <dbReference type="ARBA" id="ARBA00004123"/>
    </source>
</evidence>
<keyword evidence="15" id="KW-1185">Reference proteome</keyword>
<dbReference type="PROSITE" id="PS00028">
    <property type="entry name" value="ZINC_FINGER_C2H2_1"/>
    <property type="match status" value="3"/>
</dbReference>
<keyword evidence="4" id="KW-0677">Repeat</keyword>
<keyword evidence="6" id="KW-0862">Zinc</keyword>
<dbReference type="InterPro" id="IPR013087">
    <property type="entry name" value="Znf_C2H2_type"/>
</dbReference>
<proteinExistence type="inferred from homology"/>
<evidence type="ECO:0000256" key="6">
    <source>
        <dbReference type="ARBA" id="ARBA00022833"/>
    </source>
</evidence>
<keyword evidence="3" id="KW-0479">Metal-binding</keyword>
<dbReference type="FunFam" id="3.30.160.60:FF:001774">
    <property type="entry name" value="Myoneurin"/>
    <property type="match status" value="1"/>
</dbReference>
<dbReference type="EnsemblMetazoa" id="tetur07g03870.1">
    <property type="protein sequence ID" value="tetur07g03870.1"/>
    <property type="gene ID" value="tetur07g03870"/>
</dbReference>
<keyword evidence="5 11" id="KW-0863">Zinc-finger</keyword>
<dbReference type="SMART" id="SM00355">
    <property type="entry name" value="ZnF_C2H2"/>
    <property type="match status" value="3"/>
</dbReference>
<dbReference type="GO" id="GO:0008270">
    <property type="term" value="F:zinc ion binding"/>
    <property type="evidence" value="ECO:0007669"/>
    <property type="project" value="UniProtKB-KW"/>
</dbReference>
<dbReference type="PANTHER" id="PTHR24394:SF29">
    <property type="entry name" value="MYONEURIN"/>
    <property type="match status" value="1"/>
</dbReference>
<organism evidence="14 15">
    <name type="scientific">Tetranychus urticae</name>
    <name type="common">Two-spotted spider mite</name>
    <dbReference type="NCBI Taxonomy" id="32264"/>
    <lineage>
        <taxon>Eukaryota</taxon>
        <taxon>Metazoa</taxon>
        <taxon>Ecdysozoa</taxon>
        <taxon>Arthropoda</taxon>
        <taxon>Chelicerata</taxon>
        <taxon>Arachnida</taxon>
        <taxon>Acari</taxon>
        <taxon>Acariformes</taxon>
        <taxon>Trombidiformes</taxon>
        <taxon>Prostigmata</taxon>
        <taxon>Eleutherengona</taxon>
        <taxon>Raphignathae</taxon>
        <taxon>Tetranychoidea</taxon>
        <taxon>Tetranychidae</taxon>
        <taxon>Tetranychus</taxon>
    </lineage>
</organism>
<feature type="domain" description="C2H2-type" evidence="13">
    <location>
        <begin position="39"/>
        <end position="66"/>
    </location>
</feature>
<evidence type="ECO:0000259" key="13">
    <source>
        <dbReference type="PROSITE" id="PS50157"/>
    </source>
</evidence>
<dbReference type="Gene3D" id="3.30.160.60">
    <property type="entry name" value="Classic Zinc Finger"/>
    <property type="match status" value="3"/>
</dbReference>
<dbReference type="OrthoDB" id="6077919at2759"/>